<keyword evidence="3" id="KW-1185">Reference proteome</keyword>
<sequence>MSQPKPSPDVALKSKPPEPRAITRKSREAIEKDLAAARRQTMETAEKELSPPPPSTQFIDEGSNRPINNATEAREYLETTLMFVPEGAPPTPHNMASALFQVAEMRGLTATAVRAVRSVAYMMERLEQEVISGQAREIAVEQAEYVSEEMRNMAEHIKTTISEEVGKQLATITEAITKAQLTPNTTQPLSDPKEAQKGTRQTQDWWQERASDPANFPKDSTVHKISQTEVLRLYNAGIAALDDGENGKVKHRIRTVERLSNKGILGEFLTDEGAKWFKEGKNADRLFSSLGESGEGAQYKAHMYNLIAYYVPIGFETDNRQHIDEMLTTNGLHIDDLEKVRWAKPIARRNKERKQNYAHLILAIRNTKKANKIICLGFGVWGLGFG</sequence>
<feature type="region of interest" description="Disordered" evidence="1">
    <location>
        <begin position="181"/>
        <end position="204"/>
    </location>
</feature>
<feature type="non-terminal residue" evidence="2">
    <location>
        <position position="386"/>
    </location>
</feature>
<protein>
    <submittedName>
        <fullName evidence="2">Uncharacterized protein</fullName>
    </submittedName>
</protein>
<dbReference type="InParanoid" id="A0A409X3V2"/>
<evidence type="ECO:0000313" key="2">
    <source>
        <dbReference type="EMBL" id="PPQ85443.1"/>
    </source>
</evidence>
<name>A0A409X3V2_PSICY</name>
<dbReference type="AlphaFoldDB" id="A0A409X3V2"/>
<feature type="region of interest" description="Disordered" evidence="1">
    <location>
        <begin position="1"/>
        <end position="67"/>
    </location>
</feature>
<accession>A0A409X3V2</accession>
<evidence type="ECO:0000256" key="1">
    <source>
        <dbReference type="SAM" id="MobiDB-lite"/>
    </source>
</evidence>
<dbReference type="Proteomes" id="UP000283269">
    <property type="component" value="Unassembled WGS sequence"/>
</dbReference>
<comment type="caution">
    <text evidence="2">The sequence shown here is derived from an EMBL/GenBank/DDBJ whole genome shotgun (WGS) entry which is preliminary data.</text>
</comment>
<dbReference type="EMBL" id="NHYD01002713">
    <property type="protein sequence ID" value="PPQ85443.1"/>
    <property type="molecule type" value="Genomic_DNA"/>
</dbReference>
<feature type="compositionally biased region" description="Basic and acidic residues" evidence="1">
    <location>
        <begin position="25"/>
        <end position="49"/>
    </location>
</feature>
<gene>
    <name evidence="2" type="ORF">CVT25_006288</name>
</gene>
<dbReference type="OrthoDB" id="4230923at2759"/>
<proteinExistence type="predicted"/>
<evidence type="ECO:0000313" key="3">
    <source>
        <dbReference type="Proteomes" id="UP000283269"/>
    </source>
</evidence>
<dbReference type="STRING" id="93625.A0A409X3V2"/>
<organism evidence="2 3">
    <name type="scientific">Psilocybe cyanescens</name>
    <dbReference type="NCBI Taxonomy" id="93625"/>
    <lineage>
        <taxon>Eukaryota</taxon>
        <taxon>Fungi</taxon>
        <taxon>Dikarya</taxon>
        <taxon>Basidiomycota</taxon>
        <taxon>Agaricomycotina</taxon>
        <taxon>Agaricomycetes</taxon>
        <taxon>Agaricomycetidae</taxon>
        <taxon>Agaricales</taxon>
        <taxon>Agaricineae</taxon>
        <taxon>Strophariaceae</taxon>
        <taxon>Psilocybe</taxon>
    </lineage>
</organism>
<reference evidence="2 3" key="1">
    <citation type="journal article" date="2018" name="Evol. Lett.">
        <title>Horizontal gene cluster transfer increased hallucinogenic mushroom diversity.</title>
        <authorList>
            <person name="Reynolds H.T."/>
            <person name="Vijayakumar V."/>
            <person name="Gluck-Thaler E."/>
            <person name="Korotkin H.B."/>
            <person name="Matheny P.B."/>
            <person name="Slot J.C."/>
        </authorList>
    </citation>
    <scope>NUCLEOTIDE SEQUENCE [LARGE SCALE GENOMIC DNA]</scope>
    <source>
        <strain evidence="2 3">2631</strain>
    </source>
</reference>